<evidence type="ECO:0000313" key="1">
    <source>
        <dbReference type="EMBL" id="DAE26159.1"/>
    </source>
</evidence>
<reference evidence="1" key="1">
    <citation type="journal article" date="2021" name="Proc. Natl. Acad. Sci. U.S.A.">
        <title>A Catalog of Tens of Thousands of Viruses from Human Metagenomes Reveals Hidden Associations with Chronic Diseases.</title>
        <authorList>
            <person name="Tisza M.J."/>
            <person name="Buck C.B."/>
        </authorList>
    </citation>
    <scope>NUCLEOTIDE SEQUENCE</scope>
    <source>
        <strain evidence="1">CtxlX31</strain>
    </source>
</reference>
<dbReference type="EMBL" id="BK015810">
    <property type="protein sequence ID" value="DAE26159.1"/>
    <property type="molecule type" value="Genomic_DNA"/>
</dbReference>
<name>A0A8S5R3W4_9CAUD</name>
<organism evidence="1">
    <name type="scientific">Myoviridae sp. ctxlX31</name>
    <dbReference type="NCBI Taxonomy" id="2827293"/>
    <lineage>
        <taxon>Viruses</taxon>
        <taxon>Duplodnaviria</taxon>
        <taxon>Heunggongvirae</taxon>
        <taxon>Uroviricota</taxon>
        <taxon>Caudoviricetes</taxon>
    </lineage>
</organism>
<accession>A0A8S5R3W4</accession>
<proteinExistence type="predicted"/>
<sequence length="112" mass="13275">MIQCEGQLSFMDLLTATTNDFKPGDWIEKENVGEQLTFDQITQMVNQLIIMDMSTVSHEWYKVVMVERIVMVENNTQRRLVYYDGVKQRGMVNEMYFDETMQFPSRAYRLKG</sequence>
<protein>
    <submittedName>
        <fullName evidence="1">Uncharacterized protein</fullName>
    </submittedName>
</protein>